<accession>A0A1T4ZQT8</accession>
<organism evidence="1 2">
    <name type="scientific">Maribacter arcticus</name>
    <dbReference type="NCBI Taxonomy" id="561365"/>
    <lineage>
        <taxon>Bacteria</taxon>
        <taxon>Pseudomonadati</taxon>
        <taxon>Bacteroidota</taxon>
        <taxon>Flavobacteriia</taxon>
        <taxon>Flavobacteriales</taxon>
        <taxon>Flavobacteriaceae</taxon>
        <taxon>Maribacter</taxon>
    </lineage>
</organism>
<dbReference type="Proteomes" id="UP000190339">
    <property type="component" value="Unassembled WGS sequence"/>
</dbReference>
<gene>
    <name evidence="1" type="ORF">SAMN05660866_00155</name>
</gene>
<sequence>MKKSFTVTRISFKTISELPGYWTEAKYLDLLELMDYDNPASLDKAEIKDMCLMSLTDNEPDDAAKIVLTYVFGNKLNKGQIDNLSNEMLEEKLWEEYADLSLHEEFFAVHQLLYDAFEGTFPHPEAVSFQLKVQETSKNSYPIFDTYPEATLVRLLVGGLPDNSVINRLFDDKIEGDKFQEAKDILWQLKLTKNDTGELIADVISSHYWFKDLKYVDSFEAETHEDE</sequence>
<keyword evidence="2" id="KW-1185">Reference proteome</keyword>
<evidence type="ECO:0000313" key="1">
    <source>
        <dbReference type="EMBL" id="SKB25151.1"/>
    </source>
</evidence>
<name>A0A1T4ZQT8_9FLAO</name>
<reference evidence="2" key="1">
    <citation type="submission" date="2017-02" db="EMBL/GenBank/DDBJ databases">
        <authorList>
            <person name="Varghese N."/>
            <person name="Submissions S."/>
        </authorList>
    </citation>
    <scope>NUCLEOTIDE SEQUENCE [LARGE SCALE GENOMIC DNA]</scope>
    <source>
        <strain evidence="2">DSM 23546</strain>
    </source>
</reference>
<proteinExistence type="predicted"/>
<dbReference type="AlphaFoldDB" id="A0A1T4ZQT8"/>
<dbReference type="RefSeq" id="WP_079510492.1">
    <property type="nucleotide sequence ID" value="NZ_FUYL01000001.1"/>
</dbReference>
<evidence type="ECO:0000313" key="2">
    <source>
        <dbReference type="Proteomes" id="UP000190339"/>
    </source>
</evidence>
<dbReference type="EMBL" id="FUYL01000001">
    <property type="protein sequence ID" value="SKB25151.1"/>
    <property type="molecule type" value="Genomic_DNA"/>
</dbReference>
<protein>
    <submittedName>
        <fullName evidence="1">Uncharacterized protein</fullName>
    </submittedName>
</protein>
<dbReference type="OrthoDB" id="1118033at2"/>
<dbReference type="STRING" id="561365.SAMN05660866_00155"/>